<reference evidence="1" key="2">
    <citation type="submission" date="2020-05" db="UniProtKB">
        <authorList>
            <consortium name="EnsemblMetazoa"/>
        </authorList>
    </citation>
    <scope>IDENTIFICATION</scope>
    <source>
        <strain evidence="1">IAEA</strain>
    </source>
</reference>
<dbReference type="EnsemblMetazoa" id="GBRI044546-RA">
    <property type="protein sequence ID" value="GBRI044546-PA"/>
    <property type="gene ID" value="GBRI044546"/>
</dbReference>
<evidence type="ECO:0000313" key="1">
    <source>
        <dbReference type="EnsemblMetazoa" id="GBRI044546-PA"/>
    </source>
</evidence>
<keyword evidence="2" id="KW-1185">Reference proteome</keyword>
<reference evidence="2" key="1">
    <citation type="submission" date="2014-03" db="EMBL/GenBank/DDBJ databases">
        <authorList>
            <person name="Aksoy S."/>
            <person name="Warren W."/>
            <person name="Wilson R.K."/>
        </authorList>
    </citation>
    <scope>NUCLEOTIDE SEQUENCE [LARGE SCALE GENOMIC DNA]</scope>
    <source>
        <strain evidence="2">IAEA</strain>
    </source>
</reference>
<organism evidence="1 2">
    <name type="scientific">Glossina brevipalpis</name>
    <dbReference type="NCBI Taxonomy" id="37001"/>
    <lineage>
        <taxon>Eukaryota</taxon>
        <taxon>Metazoa</taxon>
        <taxon>Ecdysozoa</taxon>
        <taxon>Arthropoda</taxon>
        <taxon>Hexapoda</taxon>
        <taxon>Insecta</taxon>
        <taxon>Pterygota</taxon>
        <taxon>Neoptera</taxon>
        <taxon>Endopterygota</taxon>
        <taxon>Diptera</taxon>
        <taxon>Brachycera</taxon>
        <taxon>Muscomorpha</taxon>
        <taxon>Hippoboscoidea</taxon>
        <taxon>Glossinidae</taxon>
        <taxon>Glossina</taxon>
    </lineage>
</organism>
<dbReference type="VEuPathDB" id="VectorBase:GBRI044546"/>
<evidence type="ECO:0000313" key="2">
    <source>
        <dbReference type="Proteomes" id="UP000091820"/>
    </source>
</evidence>
<protein>
    <submittedName>
        <fullName evidence="1">Uncharacterized protein</fullName>
    </submittedName>
</protein>
<accession>A0A1A9X535</accession>
<dbReference type="AlphaFoldDB" id="A0A1A9X535"/>
<name>A0A1A9X535_9MUSC</name>
<proteinExistence type="predicted"/>
<dbReference type="Proteomes" id="UP000091820">
    <property type="component" value="Unassembled WGS sequence"/>
</dbReference>
<sequence>MSKKLTPASLSLPFTFISNGLCGKDDCLKPQKIEQKSIFAGVVLANVTKITLTKLFYNPSARNSFYKYQQLFATLLLFQLLNE</sequence>